<evidence type="ECO:0000256" key="4">
    <source>
        <dbReference type="ARBA" id="ARBA00022989"/>
    </source>
</evidence>
<keyword evidence="3 9" id="KW-0812">Transmembrane</keyword>
<keyword evidence="2" id="KW-1003">Cell membrane</keyword>
<evidence type="ECO:0000256" key="8">
    <source>
        <dbReference type="ARBA" id="ARBA00024235"/>
    </source>
</evidence>
<dbReference type="GO" id="GO:0044877">
    <property type="term" value="F:protein-containing complex binding"/>
    <property type="evidence" value="ECO:0007669"/>
    <property type="project" value="InterPro"/>
</dbReference>
<proteinExistence type="inferred from homology"/>
<dbReference type="Proteomes" id="UP000321248">
    <property type="component" value="Unassembled WGS sequence"/>
</dbReference>
<reference evidence="11 12" key="1">
    <citation type="submission" date="2019-08" db="EMBL/GenBank/DDBJ databases">
        <authorList>
            <person name="Karlyshev A.V."/>
        </authorList>
    </citation>
    <scope>NUCLEOTIDE SEQUENCE [LARGE SCALE GENOMIC DNA]</scope>
    <source>
        <strain evidence="11 12">Alg18-2.2</strain>
    </source>
</reference>
<comment type="subcellular location">
    <subcellularLocation>
        <location evidence="1">Cell membrane</location>
        <topology evidence="1">Single-pass type II membrane protein</topology>
    </subcellularLocation>
</comment>
<comment type="caution">
    <text evidence="11">The sequence shown here is derived from an EMBL/GenBank/DDBJ whole genome shotgun (WGS) entry which is preliminary data.</text>
</comment>
<evidence type="ECO:0000256" key="5">
    <source>
        <dbReference type="ARBA" id="ARBA00023136"/>
    </source>
</evidence>
<evidence type="ECO:0000313" key="11">
    <source>
        <dbReference type="EMBL" id="TXK64514.1"/>
    </source>
</evidence>
<evidence type="ECO:0000256" key="2">
    <source>
        <dbReference type="ARBA" id="ARBA00022475"/>
    </source>
</evidence>
<evidence type="ECO:0000256" key="7">
    <source>
        <dbReference type="ARBA" id="ARBA00024197"/>
    </source>
</evidence>
<comment type="similarity">
    <text evidence="7">Belongs to the YfgM family.</text>
</comment>
<feature type="domain" description="Ancillary SecYEG translocon subunit/Cell division coordinator CpoB TPR" evidence="10">
    <location>
        <begin position="15"/>
        <end position="207"/>
    </location>
</feature>
<dbReference type="InterPro" id="IPR018704">
    <property type="entry name" value="SecYEG/CpoB_TPR"/>
</dbReference>
<evidence type="ECO:0000256" key="9">
    <source>
        <dbReference type="SAM" id="Phobius"/>
    </source>
</evidence>
<dbReference type="SUPFAM" id="SSF48452">
    <property type="entry name" value="TPR-like"/>
    <property type="match status" value="1"/>
</dbReference>
<name>A0A5C8KXF1_9GAMM</name>
<dbReference type="Pfam" id="PF09976">
    <property type="entry name" value="TPR_21"/>
    <property type="match status" value="1"/>
</dbReference>
<keyword evidence="4 9" id="KW-1133">Transmembrane helix</keyword>
<dbReference type="PANTHER" id="PTHR38035:SF1">
    <property type="entry name" value="ANCILLARY SECYEG TRANSLOCON SUBUNIT"/>
    <property type="match status" value="1"/>
</dbReference>
<protein>
    <recommendedName>
        <fullName evidence="8">Ancillary SecYEG translocon subunit</fullName>
    </recommendedName>
</protein>
<feature type="transmembrane region" description="Helical" evidence="9">
    <location>
        <begin position="21"/>
        <end position="42"/>
    </location>
</feature>
<dbReference type="OrthoDB" id="9789675at2"/>
<dbReference type="GO" id="GO:0005886">
    <property type="term" value="C:plasma membrane"/>
    <property type="evidence" value="ECO:0007669"/>
    <property type="project" value="UniProtKB-SubCell"/>
</dbReference>
<evidence type="ECO:0000256" key="6">
    <source>
        <dbReference type="ARBA" id="ARBA00023186"/>
    </source>
</evidence>
<dbReference type="EMBL" id="VRTS01000003">
    <property type="protein sequence ID" value="TXK64514.1"/>
    <property type="molecule type" value="Genomic_DNA"/>
</dbReference>
<evidence type="ECO:0000313" key="12">
    <source>
        <dbReference type="Proteomes" id="UP000321248"/>
    </source>
</evidence>
<dbReference type="AlphaFoldDB" id="A0A5C8KXF1"/>
<evidence type="ECO:0000259" key="10">
    <source>
        <dbReference type="Pfam" id="PF09976"/>
    </source>
</evidence>
<keyword evidence="5 9" id="KW-0472">Membrane</keyword>
<dbReference type="PIRSF" id="PIRSF006170">
    <property type="entry name" value="YfgM"/>
    <property type="match status" value="1"/>
</dbReference>
<keyword evidence="6" id="KW-0143">Chaperone</keyword>
<dbReference type="Gene3D" id="1.25.40.10">
    <property type="entry name" value="Tetratricopeptide repeat domain"/>
    <property type="match status" value="1"/>
</dbReference>
<organism evidence="11 12">
    <name type="scientific">Alkalisalibacterium limincola</name>
    <dbReference type="NCBI Taxonomy" id="2699169"/>
    <lineage>
        <taxon>Bacteria</taxon>
        <taxon>Pseudomonadati</taxon>
        <taxon>Pseudomonadota</taxon>
        <taxon>Gammaproteobacteria</taxon>
        <taxon>Lysobacterales</taxon>
        <taxon>Lysobacteraceae</taxon>
        <taxon>Alkalisalibacterium</taxon>
    </lineage>
</organism>
<evidence type="ECO:0000256" key="3">
    <source>
        <dbReference type="ARBA" id="ARBA00022692"/>
    </source>
</evidence>
<evidence type="ECO:0000256" key="1">
    <source>
        <dbReference type="ARBA" id="ARBA00004401"/>
    </source>
</evidence>
<gene>
    <name evidence="11" type="ORF">FU658_06440</name>
</gene>
<dbReference type="InterPro" id="IPR011990">
    <property type="entry name" value="TPR-like_helical_dom_sf"/>
</dbReference>
<dbReference type="InterPro" id="IPR026039">
    <property type="entry name" value="YfgM"/>
</dbReference>
<sequence length="215" mass="22800">MAIDMDEHEQGELVRAWLRQNGATIVTGILVGVAAILGWNWWQTQQANKAFAAGTEYHRMVIAAEGGDLAQARAHSEAIQSDFGDSPYAVLAALRQASLEVAQGDHEAAIATLEAARGRNADPALDELLALRKARLQIAAGDHEQALSLLEGVGAGYAGMAHELRGDALQALGRDREARMAYVDALTHLDSAAPSRALVEFKLNDLGGSVDAPEA</sequence>
<accession>A0A5C8KXF1</accession>
<dbReference type="PANTHER" id="PTHR38035">
    <property type="entry name" value="UPF0070 PROTEIN YFGM"/>
    <property type="match status" value="1"/>
</dbReference>
<keyword evidence="12" id="KW-1185">Reference proteome</keyword>